<evidence type="ECO:0000313" key="2">
    <source>
        <dbReference type="Proteomes" id="UP000799754"/>
    </source>
</evidence>
<organism evidence="1 2">
    <name type="scientific">Macroventuria anomochaeta</name>
    <dbReference type="NCBI Taxonomy" id="301207"/>
    <lineage>
        <taxon>Eukaryota</taxon>
        <taxon>Fungi</taxon>
        <taxon>Dikarya</taxon>
        <taxon>Ascomycota</taxon>
        <taxon>Pezizomycotina</taxon>
        <taxon>Dothideomycetes</taxon>
        <taxon>Pleosporomycetidae</taxon>
        <taxon>Pleosporales</taxon>
        <taxon>Pleosporineae</taxon>
        <taxon>Didymellaceae</taxon>
        <taxon>Macroventuria</taxon>
    </lineage>
</organism>
<comment type="caution">
    <text evidence="1">The sequence shown here is derived from an EMBL/GenBank/DDBJ whole genome shotgun (WGS) entry which is preliminary data.</text>
</comment>
<proteinExistence type="predicted"/>
<feature type="non-terminal residue" evidence="1">
    <location>
        <position position="1"/>
    </location>
</feature>
<name>A0ACB6RHN3_9PLEO</name>
<accession>A0ACB6RHN3</accession>
<reference evidence="1" key="1">
    <citation type="journal article" date="2020" name="Stud. Mycol.">
        <title>101 Dothideomycetes genomes: a test case for predicting lifestyles and emergence of pathogens.</title>
        <authorList>
            <person name="Haridas S."/>
            <person name="Albert R."/>
            <person name="Binder M."/>
            <person name="Bloem J."/>
            <person name="Labutti K."/>
            <person name="Salamov A."/>
            <person name="Andreopoulos B."/>
            <person name="Baker S."/>
            <person name="Barry K."/>
            <person name="Bills G."/>
            <person name="Bluhm B."/>
            <person name="Cannon C."/>
            <person name="Castanera R."/>
            <person name="Culley D."/>
            <person name="Daum C."/>
            <person name="Ezra D."/>
            <person name="Gonzalez J."/>
            <person name="Henrissat B."/>
            <person name="Kuo A."/>
            <person name="Liang C."/>
            <person name="Lipzen A."/>
            <person name="Lutzoni F."/>
            <person name="Magnuson J."/>
            <person name="Mondo S."/>
            <person name="Nolan M."/>
            <person name="Ohm R."/>
            <person name="Pangilinan J."/>
            <person name="Park H.-J."/>
            <person name="Ramirez L."/>
            <person name="Alfaro M."/>
            <person name="Sun H."/>
            <person name="Tritt A."/>
            <person name="Yoshinaga Y."/>
            <person name="Zwiers L.-H."/>
            <person name="Turgeon B."/>
            <person name="Goodwin S."/>
            <person name="Spatafora J."/>
            <person name="Crous P."/>
            <person name="Grigoriev I."/>
        </authorList>
    </citation>
    <scope>NUCLEOTIDE SEQUENCE</scope>
    <source>
        <strain evidence="1">CBS 525.71</strain>
    </source>
</reference>
<keyword evidence="2" id="KW-1185">Reference proteome</keyword>
<dbReference type="EMBL" id="MU006756">
    <property type="protein sequence ID" value="KAF2621406.1"/>
    <property type="molecule type" value="Genomic_DNA"/>
</dbReference>
<sequence length="120" mass="13758">LPTVAGSRRTPKRPIKRTRVSSACNSCRARKTKCNNEQPQCSECVKRDTTCTYTESEACVANFERQLEKVFELMRSMPEQDALEVFRRVRMNDKIEDILAHVKEGDLLVQLSLVPGSNRR</sequence>
<dbReference type="Proteomes" id="UP000799754">
    <property type="component" value="Unassembled WGS sequence"/>
</dbReference>
<protein>
    <submittedName>
        <fullName evidence="1">Uncharacterized protein</fullName>
    </submittedName>
</protein>
<evidence type="ECO:0000313" key="1">
    <source>
        <dbReference type="EMBL" id="KAF2621406.1"/>
    </source>
</evidence>
<gene>
    <name evidence="1" type="ORF">BU25DRAFT_354482</name>
</gene>